<gene>
    <name evidence="1" type="ORF">E3E12_07750</name>
</gene>
<dbReference type="RefSeq" id="WP_141443793.1">
    <property type="nucleotide sequence ID" value="NZ_CP038231.1"/>
</dbReference>
<dbReference type="KEGG" id="swf:E3E12_07750"/>
<keyword evidence="2" id="KW-1185">Reference proteome</keyword>
<proteinExistence type="predicted"/>
<name>A0A4Y6U9F0_9PROT</name>
<dbReference type="AlphaFoldDB" id="A0A4Y6U9F0"/>
<organism evidence="1 2">
    <name type="scientific">Formicincola oecophyllae</name>
    <dbReference type="NCBI Taxonomy" id="2558361"/>
    <lineage>
        <taxon>Bacteria</taxon>
        <taxon>Pseudomonadati</taxon>
        <taxon>Pseudomonadota</taxon>
        <taxon>Alphaproteobacteria</taxon>
        <taxon>Acetobacterales</taxon>
        <taxon>Acetobacteraceae</taxon>
        <taxon>Formicincola</taxon>
    </lineage>
</organism>
<protein>
    <submittedName>
        <fullName evidence="1">Uncharacterized protein</fullName>
    </submittedName>
</protein>
<accession>A0A4Y6U9F0</accession>
<sequence>MTLPYPCCHQRTATPCLPKRQGGWRYLLPTLGLGLAVAGLPQLALAAPYTAGTTTDRYGAVTGHMESNGTTTDRYGAVTGHVESDGTLTDRYGAVKGHIGQDGAITDTYGATMGHMTSDGELDDRYGEPVGNLRSDGTVVNKTGAVVGHVPPGDKVGAIMILRDGLSSR</sequence>
<evidence type="ECO:0000313" key="1">
    <source>
        <dbReference type="EMBL" id="QDH14089.1"/>
    </source>
</evidence>
<reference evidence="1 2" key="1">
    <citation type="submission" date="2019-03" db="EMBL/GenBank/DDBJ databases">
        <title>The complete genome sequence of Swingsia_sp. F3b2 LMG30590(T).</title>
        <authorList>
            <person name="Chua K.-O."/>
            <person name="Chan K.-G."/>
            <person name="See-Too W.-S."/>
        </authorList>
    </citation>
    <scope>NUCLEOTIDE SEQUENCE [LARGE SCALE GENOMIC DNA]</scope>
    <source>
        <strain evidence="1 2">F3b2</strain>
    </source>
</reference>
<dbReference type="Proteomes" id="UP000318709">
    <property type="component" value="Chromosome"/>
</dbReference>
<dbReference type="EMBL" id="CP038231">
    <property type="protein sequence ID" value="QDH14089.1"/>
    <property type="molecule type" value="Genomic_DNA"/>
</dbReference>
<evidence type="ECO:0000313" key="2">
    <source>
        <dbReference type="Proteomes" id="UP000318709"/>
    </source>
</evidence>